<protein>
    <submittedName>
        <fullName evidence="1 3">Uncharacterized protein</fullName>
    </submittedName>
</protein>
<accession>A0A0R3WYM1</accession>
<evidence type="ECO:0000313" key="1">
    <source>
        <dbReference type="EMBL" id="VDM27793.1"/>
    </source>
</evidence>
<proteinExistence type="predicted"/>
<sequence length="71" mass="7802">MSEAGTRTVVPTSPLMWALEEVMLCSSPSFPPSLLPYLPHLAIAYDIFEEHMSPLHITCHPTTDTPSSCSE</sequence>
<evidence type="ECO:0000313" key="2">
    <source>
        <dbReference type="Proteomes" id="UP000274429"/>
    </source>
</evidence>
<dbReference type="WBParaSite" id="TTAC_0000586101-mRNA-1">
    <property type="protein sequence ID" value="TTAC_0000586101-mRNA-1"/>
    <property type="gene ID" value="TTAC_0000586101"/>
</dbReference>
<name>A0A0R3WYM1_HYDTA</name>
<dbReference type="EMBL" id="UYWX01009334">
    <property type="protein sequence ID" value="VDM27793.1"/>
    <property type="molecule type" value="Genomic_DNA"/>
</dbReference>
<reference evidence="3" key="1">
    <citation type="submission" date="2017-02" db="UniProtKB">
        <authorList>
            <consortium name="WormBaseParasite"/>
        </authorList>
    </citation>
    <scope>IDENTIFICATION</scope>
</reference>
<reference evidence="1 2" key="2">
    <citation type="submission" date="2018-11" db="EMBL/GenBank/DDBJ databases">
        <authorList>
            <consortium name="Pathogen Informatics"/>
        </authorList>
    </citation>
    <scope>NUCLEOTIDE SEQUENCE [LARGE SCALE GENOMIC DNA]</scope>
</reference>
<keyword evidence="2" id="KW-1185">Reference proteome</keyword>
<gene>
    <name evidence="1" type="ORF">TTAC_LOCUS5844</name>
</gene>
<evidence type="ECO:0000313" key="3">
    <source>
        <dbReference type="WBParaSite" id="TTAC_0000586101-mRNA-1"/>
    </source>
</evidence>
<dbReference type="Proteomes" id="UP000274429">
    <property type="component" value="Unassembled WGS sequence"/>
</dbReference>
<dbReference type="AlphaFoldDB" id="A0A0R3WYM1"/>
<organism evidence="3">
    <name type="scientific">Hydatigena taeniaeformis</name>
    <name type="common">Feline tapeworm</name>
    <name type="synonym">Taenia taeniaeformis</name>
    <dbReference type="NCBI Taxonomy" id="6205"/>
    <lineage>
        <taxon>Eukaryota</taxon>
        <taxon>Metazoa</taxon>
        <taxon>Spiralia</taxon>
        <taxon>Lophotrochozoa</taxon>
        <taxon>Platyhelminthes</taxon>
        <taxon>Cestoda</taxon>
        <taxon>Eucestoda</taxon>
        <taxon>Cyclophyllidea</taxon>
        <taxon>Taeniidae</taxon>
        <taxon>Hydatigera</taxon>
    </lineage>
</organism>